<evidence type="ECO:0000256" key="4">
    <source>
        <dbReference type="PROSITE-ProRule" id="PRU00557"/>
    </source>
</evidence>
<evidence type="ECO:0000259" key="6">
    <source>
        <dbReference type="PROSITE" id="PS51211"/>
    </source>
</evidence>
<dbReference type="WBParaSite" id="ASIM_0000029401-mRNA-1">
    <property type="protein sequence ID" value="ASIM_0000029401-mRNA-1"/>
    <property type="gene ID" value="ASIM_0000029401"/>
</dbReference>
<keyword evidence="1" id="KW-0758">Storage protein</keyword>
<protein>
    <submittedName>
        <fullName evidence="9">Apolipophorins (inferred by orthology to a D. melanogaster protein)</fullName>
    </submittedName>
</protein>
<reference evidence="7 8" key="2">
    <citation type="submission" date="2018-11" db="EMBL/GenBank/DDBJ databases">
        <authorList>
            <consortium name="Pathogen Informatics"/>
        </authorList>
    </citation>
    <scope>NUCLEOTIDE SEQUENCE [LARGE SCALE GENOMIC DNA]</scope>
</reference>
<evidence type="ECO:0000313" key="8">
    <source>
        <dbReference type="Proteomes" id="UP000267096"/>
    </source>
</evidence>
<feature type="compositionally biased region" description="Polar residues" evidence="5">
    <location>
        <begin position="7"/>
        <end position="18"/>
    </location>
</feature>
<dbReference type="SUPFAM" id="SSF48431">
    <property type="entry name" value="Lipovitellin-phosvitin complex, superhelical domain"/>
    <property type="match status" value="1"/>
</dbReference>
<accession>A0A0M3IYH2</accession>
<evidence type="ECO:0000256" key="2">
    <source>
        <dbReference type="ARBA" id="ARBA00023157"/>
    </source>
</evidence>
<dbReference type="InterPro" id="IPR015819">
    <property type="entry name" value="Lipid_transp_b-sht_shell"/>
</dbReference>
<evidence type="ECO:0000256" key="5">
    <source>
        <dbReference type="SAM" id="MobiDB-lite"/>
    </source>
</evidence>
<reference evidence="9" key="1">
    <citation type="submission" date="2017-02" db="UniProtKB">
        <authorList>
            <consortium name="WormBaseParasite"/>
        </authorList>
    </citation>
    <scope>IDENTIFICATION</scope>
</reference>
<dbReference type="InterPro" id="IPR050733">
    <property type="entry name" value="Vitellogenin/Apolipophorin"/>
</dbReference>
<dbReference type="InterPro" id="IPR011030">
    <property type="entry name" value="Lipovitellin_superhlx_dom"/>
</dbReference>
<dbReference type="Gene3D" id="1.25.10.20">
    <property type="entry name" value="Vitellinogen, superhelical"/>
    <property type="match status" value="1"/>
</dbReference>
<dbReference type="EMBL" id="UYRR01000081">
    <property type="protein sequence ID" value="VDK17474.1"/>
    <property type="molecule type" value="Genomic_DNA"/>
</dbReference>
<dbReference type="Gene3D" id="2.20.80.10">
    <property type="entry name" value="Lipovitellin-phosvitin complex, chain A, domain 4"/>
    <property type="match status" value="1"/>
</dbReference>
<dbReference type="PANTHER" id="PTHR23345">
    <property type="entry name" value="VITELLOGENIN-RELATED"/>
    <property type="match status" value="1"/>
</dbReference>
<dbReference type="AlphaFoldDB" id="A0A0M3IYH2"/>
<evidence type="ECO:0000313" key="9">
    <source>
        <dbReference type="WBParaSite" id="ASIM_0000029401-mRNA-1"/>
    </source>
</evidence>
<gene>
    <name evidence="7" type="ORF">ASIM_LOCUS205</name>
</gene>
<dbReference type="SUPFAM" id="SSF56968">
    <property type="entry name" value="Lipovitellin-phosvitin complex, beta-sheet shell regions"/>
    <property type="match status" value="1"/>
</dbReference>
<dbReference type="SMART" id="SM01169">
    <property type="entry name" value="DUF1943"/>
    <property type="match status" value="1"/>
</dbReference>
<dbReference type="Gene3D" id="2.20.50.20">
    <property type="entry name" value="Lipovitellin. Chain A, domain 3"/>
    <property type="match status" value="1"/>
</dbReference>
<feature type="domain" description="Vitellogenin" evidence="6">
    <location>
        <begin position="1"/>
        <end position="376"/>
    </location>
</feature>
<name>A0A0M3IYH2_ANISI</name>
<comment type="caution">
    <text evidence="4">Lacks conserved residue(s) required for the propagation of feature annotation.</text>
</comment>
<dbReference type="Pfam" id="PF01347">
    <property type="entry name" value="Vitellogenin_N"/>
    <property type="match status" value="1"/>
</dbReference>
<sequence>MHVVAQMTHTSTQPSNTKAAPFSKHETIKFDHSDDMHTPKTADVRQVKTSVDALCAQTHRAAMHFAELVHNLRGLSQQEITSISNKDCTAFVDGLAMCGSANCIAHLATLINHGAASESVFSALAFVHNPDKAVIDHVASFIARVPHQGLLGVTSLVQSYCLSHPHCGTEPGVKRIIDALLQKIPRGCTVGKHFAEVEKAVYVLKAIGNIGNEDISLTLLNDCVANEKNPLEVQLSAIDALRRKPCTDKRNKNIDHLFFDEEEDEEVRIAAFAQLMECADEAIVDKVIDHFHNETSNQVGSYVWSYLNAKRRSSKPGNEELQRILKKKHIPQRFDLDPRRFSRFYEVGYFDPENNYGGHMDSSVIFSPKGYIPRGVNFNFTIHLFGKSLNILELDARAEGLEQLDNELFGADGYISNPNGHVFHDKKFQSHNAKVNQLKVLFQKKGDFIEDQLSGSLSARMFGDDVKYFAFEKDHFFENAKEYFALDKTLPKLAKEMKFEKSRNLMLVDVRRLLPTVCGLPLQIALNAAVKSKVSYKAKLNLVDLLHQRPNADALLEAQPSASVFATLSVSLLAAEAKSGVRCESTLYSATSVSGEVSLKDGKKFLAKINLPDDDAKLVHYERKISRIDNNRITAIPTPQAPGSKHHYCTSSTTGKVTGLKMCAEWQNNYPSVLAEVSVEKVDPQLKSYELKIDHESSRGEDLRDMRRMCFVEMGRNLQDAHQKMLMSVDTPGSKVNRKMETSFDLSIPRKTLKMNVITPFKKIMVDGNLVEKRPRQEYDAKLKLNIDDRKHYDLDGSFKAGTHQGRTKYTLTAKTLAGSAETADLKTEIEYSGRKSPYASVDFHLDKVFEKPIVFKTLMNLAGPHYQSKLEYSGPKFNGKLDGDLHHTGGFSYKGSVKGDYQVGNEKKHLLNIGSEQTFKMKGKDHNLKNSISVESSSLGKYDYTVYSKREGNDMKNAIEVDYRGKKSTVNVDIKRNANDLYTAIATAKCDRLGVNHKANIAYQNKFPMQFQLKVDAETPTMKNIHAGVEYQMRSSPKWTFNGKARLAYPGKEFVATEHIDEQVAGKYKAVTMVQWDRNGKVDVNSEILFKPKEHEYSIDSVVNVAGMRGPIHLKKHVKYRQDHYNVHWQAKHGNVIVYEIIGSTNGKFGAPQKIDLDVKSQKFDPKFHYHLAGNVQPTADTMKLDAVIKKDNRQVAKGDILVPKNFKAPSQKYSGHFDWTYENVRLFDQFLNSYFGFSLRIQLKNIVF</sequence>
<dbReference type="InterPro" id="IPR015817">
    <property type="entry name" value="Vitellinogen_open_b-sht_sub1"/>
</dbReference>
<keyword evidence="8" id="KW-1185">Reference proteome</keyword>
<feature type="region of interest" description="Disordered" evidence="5">
    <location>
        <begin position="1"/>
        <end position="23"/>
    </location>
</feature>
<proteinExistence type="predicted"/>
<dbReference type="Pfam" id="PF09172">
    <property type="entry name" value="Vit_open_b-sht"/>
    <property type="match status" value="1"/>
</dbReference>
<dbReference type="InterPro" id="IPR015255">
    <property type="entry name" value="Vitellinogen_open_b-sht"/>
</dbReference>
<evidence type="ECO:0000256" key="3">
    <source>
        <dbReference type="ARBA" id="ARBA00023180"/>
    </source>
</evidence>
<dbReference type="PANTHER" id="PTHR23345:SF15">
    <property type="entry name" value="VITELLOGENIN 1-RELATED"/>
    <property type="match status" value="1"/>
</dbReference>
<evidence type="ECO:0000313" key="7">
    <source>
        <dbReference type="EMBL" id="VDK17474.1"/>
    </source>
</evidence>
<dbReference type="GO" id="GO:0045735">
    <property type="term" value="F:nutrient reservoir activity"/>
    <property type="evidence" value="ECO:0007669"/>
    <property type="project" value="UniProtKB-KW"/>
</dbReference>
<keyword evidence="3" id="KW-0325">Glycoprotein</keyword>
<dbReference type="PROSITE" id="PS51211">
    <property type="entry name" value="VITELLOGENIN"/>
    <property type="match status" value="1"/>
</dbReference>
<dbReference type="OrthoDB" id="6484170at2759"/>
<dbReference type="GO" id="GO:0005319">
    <property type="term" value="F:lipid transporter activity"/>
    <property type="evidence" value="ECO:0007669"/>
    <property type="project" value="InterPro"/>
</dbReference>
<dbReference type="InterPro" id="IPR001747">
    <property type="entry name" value="Vitellogenin_N"/>
</dbReference>
<evidence type="ECO:0000256" key="1">
    <source>
        <dbReference type="ARBA" id="ARBA00022761"/>
    </source>
</evidence>
<dbReference type="Proteomes" id="UP000267096">
    <property type="component" value="Unassembled WGS sequence"/>
</dbReference>
<keyword evidence="2" id="KW-1015">Disulfide bond</keyword>
<organism evidence="9">
    <name type="scientific">Anisakis simplex</name>
    <name type="common">Herring worm</name>
    <dbReference type="NCBI Taxonomy" id="6269"/>
    <lineage>
        <taxon>Eukaryota</taxon>
        <taxon>Metazoa</taxon>
        <taxon>Ecdysozoa</taxon>
        <taxon>Nematoda</taxon>
        <taxon>Chromadorea</taxon>
        <taxon>Rhabditida</taxon>
        <taxon>Spirurina</taxon>
        <taxon>Ascaridomorpha</taxon>
        <taxon>Ascaridoidea</taxon>
        <taxon>Anisakidae</taxon>
        <taxon>Anisakis</taxon>
        <taxon>Anisakis simplex complex</taxon>
    </lineage>
</organism>